<evidence type="ECO:0000313" key="1">
    <source>
        <dbReference type="Ensembl" id="ENSCCAP00000032956.1"/>
    </source>
</evidence>
<protein>
    <submittedName>
        <fullName evidence="1">Uncharacterized protein</fullName>
    </submittedName>
</protein>
<sequence>MYPPLMLKIYFIRHISILFHLKMLYKSGITCSLR</sequence>
<reference evidence="1" key="2">
    <citation type="submission" date="2025-09" db="UniProtKB">
        <authorList>
            <consortium name="Ensembl"/>
        </authorList>
    </citation>
    <scope>IDENTIFICATION</scope>
</reference>
<organism evidence="1 2">
    <name type="scientific">Cebus imitator</name>
    <name type="common">Panamanian white-faced capuchin</name>
    <name type="synonym">Cebus capucinus imitator</name>
    <dbReference type="NCBI Taxonomy" id="2715852"/>
    <lineage>
        <taxon>Eukaryota</taxon>
        <taxon>Metazoa</taxon>
        <taxon>Chordata</taxon>
        <taxon>Craniata</taxon>
        <taxon>Vertebrata</taxon>
        <taxon>Euteleostomi</taxon>
        <taxon>Mammalia</taxon>
        <taxon>Eutheria</taxon>
        <taxon>Euarchontoglires</taxon>
        <taxon>Primates</taxon>
        <taxon>Haplorrhini</taxon>
        <taxon>Platyrrhini</taxon>
        <taxon>Cebidae</taxon>
        <taxon>Cebinae</taxon>
        <taxon>Cebus</taxon>
    </lineage>
</organism>
<proteinExistence type="predicted"/>
<keyword evidence="2" id="KW-1185">Reference proteome</keyword>
<name>A0A2K5RXZ3_CEBIM</name>
<reference evidence="1" key="1">
    <citation type="submission" date="2025-08" db="UniProtKB">
        <authorList>
            <consortium name="Ensembl"/>
        </authorList>
    </citation>
    <scope>IDENTIFICATION</scope>
</reference>
<accession>A0A2K5RXZ3</accession>
<evidence type="ECO:0000313" key="2">
    <source>
        <dbReference type="Proteomes" id="UP000233040"/>
    </source>
</evidence>
<dbReference type="AlphaFoldDB" id="A0A2K5RXZ3"/>
<dbReference type="Ensembl" id="ENSCCAT00000050722.1">
    <property type="protein sequence ID" value="ENSCCAP00000032956.1"/>
    <property type="gene ID" value="ENSCCAG00000034521.1"/>
</dbReference>
<dbReference type="Proteomes" id="UP000233040">
    <property type="component" value="Unassembled WGS sequence"/>
</dbReference>